<dbReference type="Gramene" id="OIT34091">
    <property type="protein sequence ID" value="OIT34091"/>
    <property type="gene ID" value="A4A49_05291"/>
</dbReference>
<dbReference type="KEGG" id="nau:109205157"/>
<dbReference type="OrthoDB" id="430207at2759"/>
<evidence type="ECO:0000256" key="2">
    <source>
        <dbReference type="ARBA" id="ARBA00006824"/>
    </source>
</evidence>
<proteinExistence type="inferred from homology"/>
<reference evidence="7" key="1">
    <citation type="submission" date="2016-11" db="EMBL/GenBank/DDBJ databases">
        <title>The genome of Nicotiana attenuata.</title>
        <authorList>
            <person name="Xu S."/>
            <person name="Brockmoeller T."/>
            <person name="Gaquerel E."/>
            <person name="Navarro A."/>
            <person name="Kuhl H."/>
            <person name="Gase K."/>
            <person name="Ling Z."/>
            <person name="Zhou W."/>
            <person name="Kreitzer C."/>
            <person name="Stanke M."/>
            <person name="Tang H."/>
            <person name="Lyons E."/>
            <person name="Pandey P."/>
            <person name="Pandey S.P."/>
            <person name="Timmermann B."/>
            <person name="Baldwin I.T."/>
        </authorList>
    </citation>
    <scope>NUCLEOTIDE SEQUENCE [LARGE SCALE GENOMIC DNA]</scope>
    <source>
        <strain evidence="7">UT</strain>
    </source>
</reference>
<evidence type="ECO:0000256" key="1">
    <source>
        <dbReference type="ARBA" id="ARBA00004141"/>
    </source>
</evidence>
<protein>
    <submittedName>
        <fullName evidence="7">Peroxisomal membrane protein pmp22</fullName>
    </submittedName>
</protein>
<evidence type="ECO:0000256" key="5">
    <source>
        <dbReference type="ARBA" id="ARBA00023136"/>
    </source>
</evidence>
<dbReference type="PANTHER" id="PTHR11266:SF115">
    <property type="entry name" value="PXMP2_4 FAMILY PROTEIN 4-LIKE"/>
    <property type="match status" value="1"/>
</dbReference>
<dbReference type="STRING" id="49451.A0A314KX51"/>
<accession>A0A314KX51</accession>
<dbReference type="Pfam" id="PF04117">
    <property type="entry name" value="Mpv17_PMP22"/>
    <property type="match status" value="1"/>
</dbReference>
<evidence type="ECO:0000313" key="7">
    <source>
        <dbReference type="EMBL" id="OIT34091.1"/>
    </source>
</evidence>
<comment type="similarity">
    <text evidence="2 6">Belongs to the peroxisomal membrane protein PXMP2/4 family.</text>
</comment>
<name>A0A314KX51_NICAT</name>
<evidence type="ECO:0000256" key="3">
    <source>
        <dbReference type="ARBA" id="ARBA00022692"/>
    </source>
</evidence>
<dbReference type="GeneID" id="109205157"/>
<dbReference type="InterPro" id="IPR007248">
    <property type="entry name" value="Mpv17_PMP22"/>
</dbReference>
<dbReference type="AlphaFoldDB" id="A0A314KX51"/>
<evidence type="ECO:0000256" key="4">
    <source>
        <dbReference type="ARBA" id="ARBA00022989"/>
    </source>
</evidence>
<dbReference type="Proteomes" id="UP000187609">
    <property type="component" value="Unassembled WGS sequence"/>
</dbReference>
<evidence type="ECO:0000313" key="8">
    <source>
        <dbReference type="Proteomes" id="UP000187609"/>
    </source>
</evidence>
<comment type="caution">
    <text evidence="7">The sequence shown here is derived from an EMBL/GenBank/DDBJ whole genome shotgun (WGS) entry which is preliminary data.</text>
</comment>
<gene>
    <name evidence="7" type="primary">PMP22_0</name>
    <name evidence="7" type="ORF">A4A49_05291</name>
</gene>
<dbReference type="EMBL" id="MJEQ01000772">
    <property type="protein sequence ID" value="OIT34091.1"/>
    <property type="molecule type" value="Genomic_DNA"/>
</dbReference>
<sequence>MGINFLTSLAKRTIIQHSKRSFISKNSISRIWTDSNSCTNNFKTTTVPTTPSSFSSLFILRKSYSSASSKTQVGFLGWYLGALESRPIITKSVSSAIIYAAADLTSQMITMSPSDSLDIIRTLRMAGFGLLILGTAQHYWFNFVGRVLPNRDIVSTLKKLLMGQLAFGPVINSVFFSFNAALQGENGEEIAARLKRDLLPTMMNGLMYWPFCDFLTYKVIPVHLQPLANSAFAYAWSIYLTYVASLKKAVAV</sequence>
<dbReference type="PANTHER" id="PTHR11266">
    <property type="entry name" value="PEROXISOMAL MEMBRANE PROTEIN 2, PXMP2 MPV17"/>
    <property type="match status" value="1"/>
</dbReference>
<dbReference type="GO" id="GO:0016020">
    <property type="term" value="C:membrane"/>
    <property type="evidence" value="ECO:0007669"/>
    <property type="project" value="UniProtKB-SubCell"/>
</dbReference>
<keyword evidence="4" id="KW-1133">Transmembrane helix</keyword>
<comment type="subcellular location">
    <subcellularLocation>
        <location evidence="1">Membrane</location>
        <topology evidence="1">Multi-pass membrane protein</topology>
    </subcellularLocation>
</comment>
<keyword evidence="3" id="KW-0812">Transmembrane</keyword>
<evidence type="ECO:0000256" key="6">
    <source>
        <dbReference type="RuleBase" id="RU363053"/>
    </source>
</evidence>
<organism evidence="7 8">
    <name type="scientific">Nicotiana attenuata</name>
    <name type="common">Coyote tobacco</name>
    <dbReference type="NCBI Taxonomy" id="49451"/>
    <lineage>
        <taxon>Eukaryota</taxon>
        <taxon>Viridiplantae</taxon>
        <taxon>Streptophyta</taxon>
        <taxon>Embryophyta</taxon>
        <taxon>Tracheophyta</taxon>
        <taxon>Spermatophyta</taxon>
        <taxon>Magnoliopsida</taxon>
        <taxon>eudicotyledons</taxon>
        <taxon>Gunneridae</taxon>
        <taxon>Pentapetalae</taxon>
        <taxon>asterids</taxon>
        <taxon>lamiids</taxon>
        <taxon>Solanales</taxon>
        <taxon>Solanaceae</taxon>
        <taxon>Nicotianoideae</taxon>
        <taxon>Nicotianeae</taxon>
        <taxon>Nicotiana</taxon>
    </lineage>
</organism>
<dbReference type="GO" id="GO:0005737">
    <property type="term" value="C:cytoplasm"/>
    <property type="evidence" value="ECO:0007669"/>
    <property type="project" value="TreeGrafter"/>
</dbReference>
<keyword evidence="5" id="KW-0472">Membrane</keyword>
<keyword evidence="8" id="KW-1185">Reference proteome</keyword>